<dbReference type="RefSeq" id="WP_302110847.1">
    <property type="nucleotide sequence ID" value="NZ_JAUKTR010000006.1"/>
</dbReference>
<accession>A0ABT8SPT8</accession>
<evidence type="ECO:0000313" key="1">
    <source>
        <dbReference type="EMBL" id="MDO1560416.1"/>
    </source>
</evidence>
<organism evidence="1 2">
    <name type="scientific">Peiella sedimenti</name>
    <dbReference type="NCBI Taxonomy" id="3061083"/>
    <lineage>
        <taxon>Bacteria</taxon>
        <taxon>Pseudomonadati</taxon>
        <taxon>Pseudomonadota</taxon>
        <taxon>Alphaproteobacteria</taxon>
        <taxon>Caulobacterales</taxon>
        <taxon>Caulobacteraceae</taxon>
        <taxon>Peiella</taxon>
    </lineage>
</organism>
<gene>
    <name evidence="1" type="ORF">Q0812_13355</name>
</gene>
<dbReference type="Proteomes" id="UP001169063">
    <property type="component" value="Unassembled WGS sequence"/>
</dbReference>
<evidence type="ECO:0000313" key="2">
    <source>
        <dbReference type="Proteomes" id="UP001169063"/>
    </source>
</evidence>
<protein>
    <submittedName>
        <fullName evidence="1">Uncharacterized protein</fullName>
    </submittedName>
</protein>
<name>A0ABT8SPT8_9CAUL</name>
<proteinExistence type="predicted"/>
<reference evidence="1" key="1">
    <citation type="submission" date="2023-07" db="EMBL/GenBank/DDBJ databases">
        <title>Brevundimonas soil sp. nov., isolated from the soil of chemical plant.</title>
        <authorList>
            <person name="Wu N."/>
        </authorList>
    </citation>
    <scope>NUCLEOTIDE SEQUENCE</scope>
    <source>
        <strain evidence="1">XZ-24</strain>
    </source>
</reference>
<sequence>MADLSITAASVLAGSDASIVHGTAGATVTAGQVLYLDTTANTWKLADNNSATAAVRAPQGIALNGAGAGQPLAVHRGGDITIGAALTAGVAYYLSDTPGGICPVADLASGEYPSIIGIAKSTTVLDVNFQSSGVAL</sequence>
<dbReference type="EMBL" id="JAUKTR010000006">
    <property type="protein sequence ID" value="MDO1560416.1"/>
    <property type="molecule type" value="Genomic_DNA"/>
</dbReference>
<comment type="caution">
    <text evidence="1">The sequence shown here is derived from an EMBL/GenBank/DDBJ whole genome shotgun (WGS) entry which is preliminary data.</text>
</comment>
<keyword evidence="2" id="KW-1185">Reference proteome</keyword>